<dbReference type="EnsemblMetazoa" id="CapteT196729">
    <property type="protein sequence ID" value="CapteP196729"/>
    <property type="gene ID" value="CapteG196729"/>
</dbReference>
<dbReference type="EMBL" id="KB303931">
    <property type="protein sequence ID" value="ELU02550.1"/>
    <property type="molecule type" value="Genomic_DNA"/>
</dbReference>
<dbReference type="HOGENOM" id="CLU_797526_0_0_1"/>
<gene>
    <name evidence="7" type="ORF">CAPTEDRAFT_196729</name>
</gene>
<keyword evidence="2 5" id="KW-0863">Zinc-finger</keyword>
<evidence type="ECO:0000256" key="1">
    <source>
        <dbReference type="ARBA" id="ARBA00022723"/>
    </source>
</evidence>
<dbReference type="Pfam" id="PF03184">
    <property type="entry name" value="DDE_1"/>
    <property type="match status" value="1"/>
</dbReference>
<dbReference type="GO" id="GO:0008270">
    <property type="term" value="F:zinc ion binding"/>
    <property type="evidence" value="ECO:0007669"/>
    <property type="project" value="UniProtKB-KW"/>
</dbReference>
<dbReference type="PROSITE" id="PS50950">
    <property type="entry name" value="ZF_THAP"/>
    <property type="match status" value="1"/>
</dbReference>
<dbReference type="Proteomes" id="UP000014760">
    <property type="component" value="Unassembled WGS sequence"/>
</dbReference>
<dbReference type="Pfam" id="PF05485">
    <property type="entry name" value="THAP"/>
    <property type="match status" value="1"/>
</dbReference>
<keyword evidence="9" id="KW-1185">Reference proteome</keyword>
<dbReference type="OrthoDB" id="6723181at2759"/>
<evidence type="ECO:0000256" key="2">
    <source>
        <dbReference type="ARBA" id="ARBA00022771"/>
    </source>
</evidence>
<reference evidence="9" key="1">
    <citation type="submission" date="2012-12" db="EMBL/GenBank/DDBJ databases">
        <authorList>
            <person name="Hellsten U."/>
            <person name="Grimwood J."/>
            <person name="Chapman J.A."/>
            <person name="Shapiro H."/>
            <person name="Aerts A."/>
            <person name="Otillar R.P."/>
            <person name="Terry A.Y."/>
            <person name="Boore J.L."/>
            <person name="Simakov O."/>
            <person name="Marletaz F."/>
            <person name="Cho S.-J."/>
            <person name="Edsinger-Gonzales E."/>
            <person name="Havlak P."/>
            <person name="Kuo D.-H."/>
            <person name="Larsson T."/>
            <person name="Lv J."/>
            <person name="Arendt D."/>
            <person name="Savage R."/>
            <person name="Osoegawa K."/>
            <person name="de Jong P."/>
            <person name="Lindberg D.R."/>
            <person name="Seaver E.C."/>
            <person name="Weisblat D.A."/>
            <person name="Putnam N.H."/>
            <person name="Grigoriev I.V."/>
            <person name="Rokhsar D.S."/>
        </authorList>
    </citation>
    <scope>NUCLEOTIDE SEQUENCE</scope>
    <source>
        <strain evidence="9">I ESC-2004</strain>
    </source>
</reference>
<evidence type="ECO:0000256" key="4">
    <source>
        <dbReference type="ARBA" id="ARBA00023125"/>
    </source>
</evidence>
<protein>
    <recommendedName>
        <fullName evidence="6">THAP-type domain-containing protein</fullName>
    </recommendedName>
</protein>
<evidence type="ECO:0000259" key="6">
    <source>
        <dbReference type="PROSITE" id="PS50950"/>
    </source>
</evidence>
<evidence type="ECO:0000313" key="7">
    <source>
        <dbReference type="EMBL" id="ELU02550.1"/>
    </source>
</evidence>
<keyword evidence="3" id="KW-0862">Zinc</keyword>
<name>R7U852_CAPTE</name>
<dbReference type="InterPro" id="IPR004875">
    <property type="entry name" value="DDE_SF_endonuclease_dom"/>
</dbReference>
<reference evidence="8" key="3">
    <citation type="submission" date="2015-06" db="UniProtKB">
        <authorList>
            <consortium name="EnsemblMetazoa"/>
        </authorList>
    </citation>
    <scope>IDENTIFICATION</scope>
</reference>
<sequence length="348" mass="39229">MVKYKFQPDAIYNVDETGLTNVHKPHKVIAAKGEKQSHMINGAPNGTVGVCHKSGWMTGKMFEEWLDHFSAHSKCTKDHPVLLLMDNHGSHITINALSKAKQNVQTIKLCEVTSGSACQLVVNMGEFCGVQTCRLKRSKATKFVSFHNISKIEDDEWRAALIRMLGRDFKKEVKPMGENVFICSRHFTPNSFSIPEEVQNVSEKSKVSKLGSMRIKQAKIMQRKWLEHWQPCGLAEAGRDLAKLDVTNMTEGTNVLVRYTVKKRDKSFVSVLVHGITDEGTIQVKFMKQVPRKDSMQQLAFVFPEVVDNNEVDLGDVVSILPTPVPSCGTSRAAHRFLFQGFDFKPYF</sequence>
<keyword evidence="4 5" id="KW-0238">DNA-binding</keyword>
<dbReference type="EMBL" id="AMQN01008781">
    <property type="status" value="NOT_ANNOTATED_CDS"/>
    <property type="molecule type" value="Genomic_DNA"/>
</dbReference>
<dbReference type="InterPro" id="IPR006612">
    <property type="entry name" value="THAP_Znf"/>
</dbReference>
<proteinExistence type="predicted"/>
<dbReference type="AlphaFoldDB" id="R7U852"/>
<dbReference type="EMBL" id="AMQN01008782">
    <property type="status" value="NOT_ANNOTATED_CDS"/>
    <property type="molecule type" value="Genomic_DNA"/>
</dbReference>
<organism evidence="7">
    <name type="scientific">Capitella teleta</name>
    <name type="common">Polychaete worm</name>
    <dbReference type="NCBI Taxonomy" id="283909"/>
    <lineage>
        <taxon>Eukaryota</taxon>
        <taxon>Metazoa</taxon>
        <taxon>Spiralia</taxon>
        <taxon>Lophotrochozoa</taxon>
        <taxon>Annelida</taxon>
        <taxon>Polychaeta</taxon>
        <taxon>Sedentaria</taxon>
        <taxon>Scolecida</taxon>
        <taxon>Capitellidae</taxon>
        <taxon>Capitella</taxon>
    </lineage>
</organism>
<reference evidence="7 9" key="2">
    <citation type="journal article" date="2013" name="Nature">
        <title>Insights into bilaterian evolution from three spiralian genomes.</title>
        <authorList>
            <person name="Simakov O."/>
            <person name="Marletaz F."/>
            <person name="Cho S.J."/>
            <person name="Edsinger-Gonzales E."/>
            <person name="Havlak P."/>
            <person name="Hellsten U."/>
            <person name="Kuo D.H."/>
            <person name="Larsson T."/>
            <person name="Lv J."/>
            <person name="Arendt D."/>
            <person name="Savage R."/>
            <person name="Osoegawa K."/>
            <person name="de Jong P."/>
            <person name="Grimwood J."/>
            <person name="Chapman J.A."/>
            <person name="Shapiro H."/>
            <person name="Aerts A."/>
            <person name="Otillar R.P."/>
            <person name="Terry A.Y."/>
            <person name="Boore J.L."/>
            <person name="Grigoriev I.V."/>
            <person name="Lindberg D.R."/>
            <person name="Seaver E.C."/>
            <person name="Weisblat D.A."/>
            <person name="Putnam N.H."/>
            <person name="Rokhsar D.S."/>
        </authorList>
    </citation>
    <scope>NUCLEOTIDE SEQUENCE</scope>
    <source>
        <strain evidence="7 9">I ESC-2004</strain>
    </source>
</reference>
<evidence type="ECO:0000256" key="5">
    <source>
        <dbReference type="PROSITE-ProRule" id="PRU00309"/>
    </source>
</evidence>
<keyword evidence="1" id="KW-0479">Metal-binding</keyword>
<evidence type="ECO:0000313" key="8">
    <source>
        <dbReference type="EnsemblMetazoa" id="CapteP196729"/>
    </source>
</evidence>
<evidence type="ECO:0000313" key="9">
    <source>
        <dbReference type="Proteomes" id="UP000014760"/>
    </source>
</evidence>
<evidence type="ECO:0000256" key="3">
    <source>
        <dbReference type="ARBA" id="ARBA00022833"/>
    </source>
</evidence>
<feature type="domain" description="THAP-type" evidence="6">
    <location>
        <begin position="124"/>
        <end position="214"/>
    </location>
</feature>
<accession>R7U852</accession>
<dbReference type="GO" id="GO:0003677">
    <property type="term" value="F:DNA binding"/>
    <property type="evidence" value="ECO:0007669"/>
    <property type="project" value="UniProtKB-UniRule"/>
</dbReference>